<feature type="compositionally biased region" description="Basic and acidic residues" evidence="1">
    <location>
        <begin position="247"/>
        <end position="257"/>
    </location>
</feature>
<dbReference type="EMBL" id="JABWAD010000037">
    <property type="protein sequence ID" value="KAF6069608.1"/>
    <property type="molecule type" value="Genomic_DNA"/>
</dbReference>
<evidence type="ECO:0000259" key="2">
    <source>
        <dbReference type="Pfam" id="PF21767"/>
    </source>
</evidence>
<feature type="region of interest" description="Disordered" evidence="1">
    <location>
        <begin position="243"/>
        <end position="281"/>
    </location>
</feature>
<gene>
    <name evidence="3" type="ORF">FOB64_003246</name>
</gene>
<sequence length="303" mass="35685">MSQWKHNFLEQLPQFLPALTCLYDLTLVVVSWKFEKLVEIEKDEQRHYAIDLEFDGIVDLVNQTIRLIYECTNSVQFLDLKTLLISRYIDFMLSFKVFYVRFQADNSFDNFQEFFNSNMQLLLIKRDMQFQLLELFLIKEVRLGHLLNVDLDRDDEEDVNYEDYTEKIDKSYLQEKKAKKKEKIWNLEKDLSVFTLKLISLVNVSLVQDELYNRIKLNKDKLGSVFAKIIQQQDEHANTIKNQAVSNKERESEESRISENAQQSSVEDNNGNEVVERDESIAIEVDVPERGSMVDIETPSSVI</sequence>
<organism evidence="3 4">
    <name type="scientific">Candida albicans</name>
    <name type="common">Yeast</name>
    <dbReference type="NCBI Taxonomy" id="5476"/>
    <lineage>
        <taxon>Eukaryota</taxon>
        <taxon>Fungi</taxon>
        <taxon>Dikarya</taxon>
        <taxon>Ascomycota</taxon>
        <taxon>Saccharomycotina</taxon>
        <taxon>Pichiomycetes</taxon>
        <taxon>Debaryomycetaceae</taxon>
        <taxon>Candida/Lodderomyces clade</taxon>
        <taxon>Candida</taxon>
    </lineage>
</organism>
<accession>A0A8H6BXC5</accession>
<reference evidence="3 4" key="1">
    <citation type="submission" date="2020-03" db="EMBL/GenBank/DDBJ databases">
        <title>FDA dAtabase for Regulatory Grade micrObial Sequences (FDA-ARGOS): Supporting development and validation of Infectious Disease Dx tests.</title>
        <authorList>
            <person name="Campos J."/>
            <person name="Goldberg B."/>
            <person name="Tallon L."/>
            <person name="Sadzewicz L."/>
            <person name="Vavikolanu K."/>
            <person name="Mehta A."/>
            <person name="Aluvathingal J."/>
            <person name="Nadendla S."/>
            <person name="Nandy P."/>
            <person name="Geyer C."/>
            <person name="Yan Y."/>
            <person name="Sichtig H."/>
        </authorList>
    </citation>
    <scope>NUCLEOTIDE SEQUENCE [LARGE SCALE GENOMIC DNA]</scope>
    <source>
        <strain evidence="3 4">FDAARGOS_656</strain>
    </source>
</reference>
<dbReference type="InterPro" id="IPR048610">
    <property type="entry name" value="SCC3_C"/>
</dbReference>
<dbReference type="AlphaFoldDB" id="A0A8H6BXC5"/>
<protein>
    <recommendedName>
        <fullName evidence="2">Cohesin subunit SCC3 C-terminal domain-containing protein</fullName>
    </recommendedName>
</protein>
<feature type="compositionally biased region" description="Polar residues" evidence="1">
    <location>
        <begin position="260"/>
        <end position="272"/>
    </location>
</feature>
<dbReference type="Pfam" id="PF21767">
    <property type="entry name" value="SCC3_C"/>
    <property type="match status" value="1"/>
</dbReference>
<dbReference type="Proteomes" id="UP000536275">
    <property type="component" value="Unassembled WGS sequence"/>
</dbReference>
<name>A0A8H6BXC5_CANAX</name>
<evidence type="ECO:0000256" key="1">
    <source>
        <dbReference type="SAM" id="MobiDB-lite"/>
    </source>
</evidence>
<evidence type="ECO:0000313" key="4">
    <source>
        <dbReference type="Proteomes" id="UP000536275"/>
    </source>
</evidence>
<evidence type="ECO:0000313" key="3">
    <source>
        <dbReference type="EMBL" id="KAF6069608.1"/>
    </source>
</evidence>
<proteinExistence type="predicted"/>
<comment type="caution">
    <text evidence="3">The sequence shown here is derived from an EMBL/GenBank/DDBJ whole genome shotgun (WGS) entry which is preliminary data.</text>
</comment>
<feature type="domain" description="Cohesin subunit SCC3 C-terminal" evidence="2">
    <location>
        <begin position="25"/>
        <end position="222"/>
    </location>
</feature>